<dbReference type="SUPFAM" id="SSF69593">
    <property type="entry name" value="Glycerol-3-phosphate (1)-acyltransferase"/>
    <property type="match status" value="1"/>
</dbReference>
<dbReference type="PANTHER" id="PTHR10434">
    <property type="entry name" value="1-ACYL-SN-GLYCEROL-3-PHOSPHATE ACYLTRANSFERASE"/>
    <property type="match status" value="1"/>
</dbReference>
<evidence type="ECO:0000259" key="4">
    <source>
        <dbReference type="SMART" id="SM00563"/>
    </source>
</evidence>
<dbReference type="PANTHER" id="PTHR10434:SF40">
    <property type="entry name" value="1-ACYL-SN-GLYCEROL-3-PHOSPHATE ACYLTRANSFERASE"/>
    <property type="match status" value="1"/>
</dbReference>
<comment type="caution">
    <text evidence="5">The sequence shown here is derived from an EMBL/GenBank/DDBJ whole genome shotgun (WGS) entry which is preliminary data.</text>
</comment>
<evidence type="ECO:0000256" key="2">
    <source>
        <dbReference type="ARBA" id="ARBA00022679"/>
    </source>
</evidence>
<proteinExistence type="predicted"/>
<dbReference type="EMBL" id="SLWX01000007">
    <property type="protein sequence ID" value="TCO75653.1"/>
    <property type="molecule type" value="Genomic_DNA"/>
</dbReference>
<evidence type="ECO:0000313" key="5">
    <source>
        <dbReference type="EMBL" id="TCO75653.1"/>
    </source>
</evidence>
<dbReference type="OrthoDB" id="9812274at2"/>
<dbReference type="RefSeq" id="WP_117317695.1">
    <property type="nucleotide sequence ID" value="NZ_QQSW01000009.1"/>
</dbReference>
<dbReference type="Pfam" id="PF01553">
    <property type="entry name" value="Acyltransferase"/>
    <property type="match status" value="1"/>
</dbReference>
<dbReference type="GO" id="GO:0006654">
    <property type="term" value="P:phosphatidic acid biosynthetic process"/>
    <property type="evidence" value="ECO:0007669"/>
    <property type="project" value="TreeGrafter"/>
</dbReference>
<keyword evidence="3 5" id="KW-0012">Acyltransferase</keyword>
<organism evidence="5 6">
    <name type="scientific">Chromatocurvus halotolerans</name>
    <dbReference type="NCBI Taxonomy" id="1132028"/>
    <lineage>
        <taxon>Bacteria</taxon>
        <taxon>Pseudomonadati</taxon>
        <taxon>Pseudomonadota</taxon>
        <taxon>Gammaproteobacteria</taxon>
        <taxon>Cellvibrionales</taxon>
        <taxon>Halieaceae</taxon>
        <taxon>Chromatocurvus</taxon>
    </lineage>
</organism>
<name>A0A4R2KPL4_9GAMM</name>
<dbReference type="InterPro" id="IPR002123">
    <property type="entry name" value="Plipid/glycerol_acylTrfase"/>
</dbReference>
<evidence type="ECO:0000256" key="3">
    <source>
        <dbReference type="ARBA" id="ARBA00023315"/>
    </source>
</evidence>
<dbReference type="GO" id="GO:0003841">
    <property type="term" value="F:1-acylglycerol-3-phosphate O-acyltransferase activity"/>
    <property type="evidence" value="ECO:0007669"/>
    <property type="project" value="TreeGrafter"/>
</dbReference>
<feature type="domain" description="Phospholipid/glycerol acyltransferase" evidence="4">
    <location>
        <begin position="77"/>
        <end position="192"/>
    </location>
</feature>
<dbReference type="AlphaFoldDB" id="A0A4R2KPL4"/>
<gene>
    <name evidence="5" type="ORF">EV688_10771</name>
</gene>
<dbReference type="CDD" id="cd07989">
    <property type="entry name" value="LPLAT_AGPAT-like"/>
    <property type="match status" value="1"/>
</dbReference>
<keyword evidence="2 5" id="KW-0808">Transferase</keyword>
<evidence type="ECO:0000256" key="1">
    <source>
        <dbReference type="ARBA" id="ARBA00005189"/>
    </source>
</evidence>
<dbReference type="Proteomes" id="UP000294980">
    <property type="component" value="Unassembled WGS sequence"/>
</dbReference>
<reference evidence="5 6" key="1">
    <citation type="submission" date="2019-03" db="EMBL/GenBank/DDBJ databases">
        <title>Genomic Encyclopedia of Type Strains, Phase IV (KMG-IV): sequencing the most valuable type-strain genomes for metagenomic binning, comparative biology and taxonomic classification.</title>
        <authorList>
            <person name="Goeker M."/>
        </authorList>
    </citation>
    <scope>NUCLEOTIDE SEQUENCE [LARGE SCALE GENOMIC DNA]</scope>
    <source>
        <strain evidence="5 6">DSM 23344</strain>
    </source>
</reference>
<protein>
    <submittedName>
        <fullName evidence="5">1-acyl-sn-glycerol-3-phosphate acyltransferase</fullName>
    </submittedName>
</protein>
<sequence>MNALRSLLVFAWLVLTLVPLGAGLLICSPFVSSDRLWWWFAVPWLRGVIGAARRIGGVRYRISGWENLPGPSDMQRVILCPKHQSTWETFFFPSITPHPLAYVFKRELLRIPVFGWALGRLEMIPIDRSQRSAAWTRVATLGAKLMDRGKWVIMFPEGTRAARGEKGTYKSGASRLAVATGASIIPVALTSGRCWPRRSFWLVPGTIDVSIGPSIDAAGRRPGPVMDEVEAWIEAEMRRLDPEAYIAARPGQDRVTDTSASQ</sequence>
<keyword evidence="6" id="KW-1185">Reference proteome</keyword>
<comment type="pathway">
    <text evidence="1">Lipid metabolism.</text>
</comment>
<accession>A0A4R2KPL4</accession>
<dbReference type="SMART" id="SM00563">
    <property type="entry name" value="PlsC"/>
    <property type="match status" value="1"/>
</dbReference>
<evidence type="ECO:0000313" key="6">
    <source>
        <dbReference type="Proteomes" id="UP000294980"/>
    </source>
</evidence>